<feature type="region of interest" description="Disordered" evidence="1">
    <location>
        <begin position="92"/>
        <end position="117"/>
    </location>
</feature>
<dbReference type="Proteomes" id="UP001295794">
    <property type="component" value="Unassembled WGS sequence"/>
</dbReference>
<comment type="caution">
    <text evidence="2">The sequence shown here is derived from an EMBL/GenBank/DDBJ whole genome shotgun (WGS) entry which is preliminary data.</text>
</comment>
<sequence>MWTRSASYIECRPSRAHASYTTRAVTGHERRRSPEKEAEGPARPANRSGASKVSRRKCLTPGSALAGARRVRDFGRVSAHERSCLVLRMETRAQAGRNAPGRTNTRDSRGKTRPCASGWEGAMPARIRQCMHLCEERWGRRYR</sequence>
<organism evidence="2 3">
    <name type="scientific">Mycena citricolor</name>
    <dbReference type="NCBI Taxonomy" id="2018698"/>
    <lineage>
        <taxon>Eukaryota</taxon>
        <taxon>Fungi</taxon>
        <taxon>Dikarya</taxon>
        <taxon>Basidiomycota</taxon>
        <taxon>Agaricomycotina</taxon>
        <taxon>Agaricomycetes</taxon>
        <taxon>Agaricomycetidae</taxon>
        <taxon>Agaricales</taxon>
        <taxon>Marasmiineae</taxon>
        <taxon>Mycenaceae</taxon>
        <taxon>Mycena</taxon>
    </lineage>
</organism>
<reference evidence="2" key="1">
    <citation type="submission" date="2023-11" db="EMBL/GenBank/DDBJ databases">
        <authorList>
            <person name="De Vega J J."/>
            <person name="De Vega J J."/>
        </authorList>
    </citation>
    <scope>NUCLEOTIDE SEQUENCE</scope>
</reference>
<dbReference type="AlphaFoldDB" id="A0AAD2HKT5"/>
<proteinExistence type="predicted"/>
<protein>
    <submittedName>
        <fullName evidence="2">Uncharacterized protein</fullName>
    </submittedName>
</protein>
<keyword evidence="3" id="KW-1185">Reference proteome</keyword>
<name>A0AAD2HKT5_9AGAR</name>
<evidence type="ECO:0000313" key="3">
    <source>
        <dbReference type="Proteomes" id="UP001295794"/>
    </source>
</evidence>
<feature type="region of interest" description="Disordered" evidence="1">
    <location>
        <begin position="19"/>
        <end position="57"/>
    </location>
</feature>
<evidence type="ECO:0000313" key="2">
    <source>
        <dbReference type="EMBL" id="CAK5276678.1"/>
    </source>
</evidence>
<accession>A0AAD2HKT5</accession>
<evidence type="ECO:0000256" key="1">
    <source>
        <dbReference type="SAM" id="MobiDB-lite"/>
    </source>
</evidence>
<dbReference type="EMBL" id="CAVNYO010000412">
    <property type="protein sequence ID" value="CAK5276678.1"/>
    <property type="molecule type" value="Genomic_DNA"/>
</dbReference>
<gene>
    <name evidence="2" type="ORF">MYCIT1_LOCUS25138</name>
</gene>
<feature type="compositionally biased region" description="Basic and acidic residues" evidence="1">
    <location>
        <begin position="26"/>
        <end position="40"/>
    </location>
</feature>